<accession>A0A4Y9T218</accession>
<name>A0A4Y9T218_9BURK</name>
<dbReference type="AlphaFoldDB" id="A0A4Y9T218"/>
<sequence length="236" mass="24420">MSPQDSQLLQDFLNQLVQARGVPKDPEADAMISRAAAQQPDATYLLVQRALLQQQALNNAKAEIASLQNQLRASPQSTSAFLDPNAWGNSGTVRPAMGAQPGQGAPTPYQPGQQPTPMAQPASGGFLRGGMGGTLGNIASTAAGVAAGAFLFQGIEHLLGNHAGNGFLGNQNAFSSLTAPLDSITTNNYFGSGDASDKLADNLGTDTSFSDTDSSIAEDTDSGLFDNLDSDDDLFT</sequence>
<gene>
    <name evidence="2" type="ORF">E4O92_13030</name>
</gene>
<reference evidence="2 3" key="1">
    <citation type="submission" date="2019-03" db="EMBL/GenBank/DDBJ databases">
        <title>Draft genome of Massilia hortus sp. nov., a novel bacterial species of the Oxalobacteraceae family.</title>
        <authorList>
            <person name="Peta V."/>
            <person name="Raths R."/>
            <person name="Bucking H."/>
        </authorList>
    </citation>
    <scope>NUCLEOTIDE SEQUENCE [LARGE SCALE GENOMIC DNA]</scope>
    <source>
        <strain evidence="2 3">ONC3</strain>
    </source>
</reference>
<dbReference type="Proteomes" id="UP000297258">
    <property type="component" value="Unassembled WGS sequence"/>
</dbReference>
<feature type="region of interest" description="Disordered" evidence="1">
    <location>
        <begin position="97"/>
        <end position="119"/>
    </location>
</feature>
<comment type="caution">
    <text evidence="2">The sequence shown here is derived from an EMBL/GenBank/DDBJ whole genome shotgun (WGS) entry which is preliminary data.</text>
</comment>
<dbReference type="EMBL" id="SPUM01000085">
    <property type="protein sequence ID" value="TFW31647.1"/>
    <property type="molecule type" value="Genomic_DNA"/>
</dbReference>
<feature type="compositionally biased region" description="Low complexity" evidence="1">
    <location>
        <begin position="97"/>
        <end position="117"/>
    </location>
</feature>
<evidence type="ECO:0000256" key="1">
    <source>
        <dbReference type="SAM" id="MobiDB-lite"/>
    </source>
</evidence>
<dbReference type="OrthoDB" id="5998831at2"/>
<organism evidence="2 3">
    <name type="scientific">Massilia horti</name>
    <dbReference type="NCBI Taxonomy" id="2562153"/>
    <lineage>
        <taxon>Bacteria</taxon>
        <taxon>Pseudomonadati</taxon>
        <taxon>Pseudomonadota</taxon>
        <taxon>Betaproteobacteria</taxon>
        <taxon>Burkholderiales</taxon>
        <taxon>Oxalobacteraceae</taxon>
        <taxon>Telluria group</taxon>
        <taxon>Massilia</taxon>
    </lineage>
</organism>
<proteinExistence type="predicted"/>
<dbReference type="InterPro" id="IPR018648">
    <property type="entry name" value="DUF2076"/>
</dbReference>
<dbReference type="Pfam" id="PF09849">
    <property type="entry name" value="DUF2076"/>
    <property type="match status" value="1"/>
</dbReference>
<protein>
    <submittedName>
        <fullName evidence="2">DUF2076 family protein</fullName>
    </submittedName>
</protein>
<evidence type="ECO:0000313" key="3">
    <source>
        <dbReference type="Proteomes" id="UP000297258"/>
    </source>
</evidence>
<evidence type="ECO:0000313" key="2">
    <source>
        <dbReference type="EMBL" id="TFW31647.1"/>
    </source>
</evidence>
<feature type="region of interest" description="Disordered" evidence="1">
    <location>
        <begin position="207"/>
        <end position="236"/>
    </location>
</feature>
<dbReference type="RefSeq" id="WP_135190207.1">
    <property type="nucleotide sequence ID" value="NZ_SPUM01000085.1"/>
</dbReference>
<keyword evidence="3" id="KW-1185">Reference proteome</keyword>